<evidence type="ECO:0000259" key="7">
    <source>
        <dbReference type="PROSITE" id="PS50893"/>
    </source>
</evidence>
<sequence length="258" mass="27739">MNDSDAHLIEVEGLRKSFGDTEVLKDVGFAADAGTCTVLLGPSGSGKTTVLRSLNVLETPDGGLVRIGAASVDFDNPSPLKSARRTEVAALRARSGMVFQAHHLFPHKTVIGNLVEGPIQVQGRDRAEAEADARVLLEQVGLAGRETAYPAELSGGQQQRVGIARALALKPDVVLLDEPTSALDPELVGEVLAVIRDLSEQGWTMVIVTHEVRFAQDVADQVLFLHDGVVAERGGAEVLTDPREERTQQFLRRVLEAR</sequence>
<dbReference type="Gene3D" id="3.40.50.300">
    <property type="entry name" value="P-loop containing nucleotide triphosphate hydrolases"/>
    <property type="match status" value="1"/>
</dbReference>
<evidence type="ECO:0000256" key="5">
    <source>
        <dbReference type="ARBA" id="ARBA00022840"/>
    </source>
</evidence>
<dbReference type="PANTHER" id="PTHR43166">
    <property type="entry name" value="AMINO ACID IMPORT ATP-BINDING PROTEIN"/>
    <property type="match status" value="1"/>
</dbReference>
<dbReference type="Proteomes" id="UP001589750">
    <property type="component" value="Unassembled WGS sequence"/>
</dbReference>
<dbReference type="PIRSF" id="PIRSF039085">
    <property type="entry name" value="ABC_ATPase_HisP"/>
    <property type="match status" value="1"/>
</dbReference>
<dbReference type="Pfam" id="PF00005">
    <property type="entry name" value="ABC_tran"/>
    <property type="match status" value="1"/>
</dbReference>
<evidence type="ECO:0000256" key="6">
    <source>
        <dbReference type="ARBA" id="ARBA00023136"/>
    </source>
</evidence>
<dbReference type="PANTHER" id="PTHR43166:SF35">
    <property type="entry name" value="L-CYSTINE IMPORT ATP-BINDING PROTEIN TCYN"/>
    <property type="match status" value="1"/>
</dbReference>
<keyword evidence="4" id="KW-0547">Nucleotide-binding</keyword>
<gene>
    <name evidence="8" type="ORF">ACFFRI_09330</name>
</gene>
<proteinExistence type="predicted"/>
<dbReference type="RefSeq" id="WP_140011418.1">
    <property type="nucleotide sequence ID" value="NZ_JBHMDG010000011.1"/>
</dbReference>
<name>A0ABV5KAX1_9ACTN</name>
<protein>
    <submittedName>
        <fullName evidence="8">Amino acid ABC transporter ATP-binding protein</fullName>
    </submittedName>
</protein>
<dbReference type="InterPro" id="IPR050086">
    <property type="entry name" value="MetN_ABC_transporter-like"/>
</dbReference>
<dbReference type="InterPro" id="IPR017871">
    <property type="entry name" value="ABC_transporter-like_CS"/>
</dbReference>
<dbReference type="PROSITE" id="PS00211">
    <property type="entry name" value="ABC_TRANSPORTER_1"/>
    <property type="match status" value="1"/>
</dbReference>
<keyword evidence="5 8" id="KW-0067">ATP-binding</keyword>
<keyword evidence="6" id="KW-0472">Membrane</keyword>
<dbReference type="SUPFAM" id="SSF52540">
    <property type="entry name" value="P-loop containing nucleoside triphosphate hydrolases"/>
    <property type="match status" value="1"/>
</dbReference>
<comment type="caution">
    <text evidence="8">The sequence shown here is derived from an EMBL/GenBank/DDBJ whole genome shotgun (WGS) entry which is preliminary data.</text>
</comment>
<evidence type="ECO:0000256" key="1">
    <source>
        <dbReference type="ARBA" id="ARBA00004202"/>
    </source>
</evidence>
<organism evidence="8 9">
    <name type="scientific">Nocardioides plantarum</name>
    <dbReference type="NCBI Taxonomy" id="29299"/>
    <lineage>
        <taxon>Bacteria</taxon>
        <taxon>Bacillati</taxon>
        <taxon>Actinomycetota</taxon>
        <taxon>Actinomycetes</taxon>
        <taxon>Propionibacteriales</taxon>
        <taxon>Nocardioidaceae</taxon>
        <taxon>Nocardioides</taxon>
    </lineage>
</organism>
<evidence type="ECO:0000256" key="2">
    <source>
        <dbReference type="ARBA" id="ARBA00022448"/>
    </source>
</evidence>
<dbReference type="PROSITE" id="PS50893">
    <property type="entry name" value="ABC_TRANSPORTER_2"/>
    <property type="match status" value="1"/>
</dbReference>
<evidence type="ECO:0000256" key="3">
    <source>
        <dbReference type="ARBA" id="ARBA00022475"/>
    </source>
</evidence>
<feature type="domain" description="ABC transporter" evidence="7">
    <location>
        <begin position="9"/>
        <end position="252"/>
    </location>
</feature>
<dbReference type="GO" id="GO:0005524">
    <property type="term" value="F:ATP binding"/>
    <property type="evidence" value="ECO:0007669"/>
    <property type="project" value="UniProtKB-KW"/>
</dbReference>
<keyword evidence="2" id="KW-0813">Transport</keyword>
<dbReference type="InterPro" id="IPR003593">
    <property type="entry name" value="AAA+_ATPase"/>
</dbReference>
<dbReference type="EMBL" id="JBHMDG010000011">
    <property type="protein sequence ID" value="MFB9313243.1"/>
    <property type="molecule type" value="Genomic_DNA"/>
</dbReference>
<dbReference type="InterPro" id="IPR003439">
    <property type="entry name" value="ABC_transporter-like_ATP-bd"/>
</dbReference>
<keyword evidence="9" id="KW-1185">Reference proteome</keyword>
<dbReference type="InterPro" id="IPR030679">
    <property type="entry name" value="ABC_ATPase_HisP-typ"/>
</dbReference>
<keyword evidence="3" id="KW-1003">Cell membrane</keyword>
<evidence type="ECO:0000313" key="8">
    <source>
        <dbReference type="EMBL" id="MFB9313243.1"/>
    </source>
</evidence>
<evidence type="ECO:0000256" key="4">
    <source>
        <dbReference type="ARBA" id="ARBA00022741"/>
    </source>
</evidence>
<comment type="subcellular location">
    <subcellularLocation>
        <location evidence="1">Cell membrane</location>
        <topology evidence="1">Peripheral membrane protein</topology>
    </subcellularLocation>
</comment>
<reference evidence="8 9" key="1">
    <citation type="submission" date="2024-09" db="EMBL/GenBank/DDBJ databases">
        <authorList>
            <person name="Sun Q."/>
            <person name="Mori K."/>
        </authorList>
    </citation>
    <scope>NUCLEOTIDE SEQUENCE [LARGE SCALE GENOMIC DNA]</scope>
    <source>
        <strain evidence="8 9">JCM 9626</strain>
    </source>
</reference>
<evidence type="ECO:0000313" key="9">
    <source>
        <dbReference type="Proteomes" id="UP001589750"/>
    </source>
</evidence>
<dbReference type="SMART" id="SM00382">
    <property type="entry name" value="AAA"/>
    <property type="match status" value="1"/>
</dbReference>
<dbReference type="InterPro" id="IPR027417">
    <property type="entry name" value="P-loop_NTPase"/>
</dbReference>
<accession>A0ABV5KAX1</accession>